<reference evidence="2 3" key="1">
    <citation type="journal article" date="2014" name="PLoS Genet.">
        <title>Analysis of the Phlebiopsis gigantea genome, transcriptome and secretome provides insight into its pioneer colonization strategies of wood.</title>
        <authorList>
            <person name="Hori C."/>
            <person name="Ishida T."/>
            <person name="Igarashi K."/>
            <person name="Samejima M."/>
            <person name="Suzuki H."/>
            <person name="Master E."/>
            <person name="Ferreira P."/>
            <person name="Ruiz-Duenas F.J."/>
            <person name="Held B."/>
            <person name="Canessa P."/>
            <person name="Larrondo L.F."/>
            <person name="Schmoll M."/>
            <person name="Druzhinina I.S."/>
            <person name="Kubicek C.P."/>
            <person name="Gaskell J.A."/>
            <person name="Kersten P."/>
            <person name="St John F."/>
            <person name="Glasner J."/>
            <person name="Sabat G."/>
            <person name="Splinter BonDurant S."/>
            <person name="Syed K."/>
            <person name="Yadav J."/>
            <person name="Mgbeahuruike A.C."/>
            <person name="Kovalchuk A."/>
            <person name="Asiegbu F.O."/>
            <person name="Lackner G."/>
            <person name="Hoffmeister D."/>
            <person name="Rencoret J."/>
            <person name="Gutierrez A."/>
            <person name="Sun H."/>
            <person name="Lindquist E."/>
            <person name="Barry K."/>
            <person name="Riley R."/>
            <person name="Grigoriev I.V."/>
            <person name="Henrissat B."/>
            <person name="Kues U."/>
            <person name="Berka R.M."/>
            <person name="Martinez A.T."/>
            <person name="Covert S.F."/>
            <person name="Blanchette R.A."/>
            <person name="Cullen D."/>
        </authorList>
    </citation>
    <scope>NUCLEOTIDE SEQUENCE [LARGE SCALE GENOMIC DNA]</scope>
    <source>
        <strain evidence="2 3">11061_1 CR5-6</strain>
    </source>
</reference>
<proteinExistence type="predicted"/>
<gene>
    <name evidence="2" type="ORF">PHLGIDRAFT_326563</name>
</gene>
<evidence type="ECO:0000256" key="1">
    <source>
        <dbReference type="SAM" id="MobiDB-lite"/>
    </source>
</evidence>
<organism evidence="2 3">
    <name type="scientific">Phlebiopsis gigantea (strain 11061_1 CR5-6)</name>
    <name type="common">White-rot fungus</name>
    <name type="synonym">Peniophora gigantea</name>
    <dbReference type="NCBI Taxonomy" id="745531"/>
    <lineage>
        <taxon>Eukaryota</taxon>
        <taxon>Fungi</taxon>
        <taxon>Dikarya</taxon>
        <taxon>Basidiomycota</taxon>
        <taxon>Agaricomycotina</taxon>
        <taxon>Agaricomycetes</taxon>
        <taxon>Polyporales</taxon>
        <taxon>Phanerochaetaceae</taxon>
        <taxon>Phlebiopsis</taxon>
    </lineage>
</organism>
<protein>
    <submittedName>
        <fullName evidence="2">Uncharacterized protein</fullName>
    </submittedName>
</protein>
<feature type="region of interest" description="Disordered" evidence="1">
    <location>
        <begin position="1"/>
        <end position="72"/>
    </location>
</feature>
<evidence type="ECO:0000313" key="2">
    <source>
        <dbReference type="EMBL" id="KIP01822.1"/>
    </source>
</evidence>
<feature type="compositionally biased region" description="Polar residues" evidence="1">
    <location>
        <begin position="1"/>
        <end position="16"/>
    </location>
</feature>
<keyword evidence="3" id="KW-1185">Reference proteome</keyword>
<dbReference type="HOGENOM" id="CLU_1816495_0_0_1"/>
<sequence>MLPNQRPNTKQGSSRPSTKRATDARKRGKRGKREDEDVLPPPKRKCTTEPSALRRNFTPLAPPLMGQQRPDTSQLTIEERLASLEDSMWDVKQQIQTIQMGQALIQQNMLHVYDVIDENLSVTEALEAALYNNSNWYNPMDS</sequence>
<evidence type="ECO:0000313" key="3">
    <source>
        <dbReference type="Proteomes" id="UP000053257"/>
    </source>
</evidence>
<dbReference type="AlphaFoldDB" id="A0A0C3RZG3"/>
<dbReference type="Proteomes" id="UP000053257">
    <property type="component" value="Unassembled WGS sequence"/>
</dbReference>
<dbReference type="EMBL" id="KN840733">
    <property type="protein sequence ID" value="KIP01822.1"/>
    <property type="molecule type" value="Genomic_DNA"/>
</dbReference>
<name>A0A0C3RZG3_PHLG1</name>
<accession>A0A0C3RZG3</accession>